<accession>A0A3M2L0G4</accession>
<dbReference type="NCBIfam" id="TIGR00026">
    <property type="entry name" value="hi_GC_TIGR00026"/>
    <property type="match status" value="1"/>
</dbReference>
<organism evidence="4 5">
    <name type="scientific">Nocardia stercoris</name>
    <dbReference type="NCBI Taxonomy" id="2483361"/>
    <lineage>
        <taxon>Bacteria</taxon>
        <taxon>Bacillati</taxon>
        <taxon>Actinomycetota</taxon>
        <taxon>Actinomycetes</taxon>
        <taxon>Mycobacteriales</taxon>
        <taxon>Nocardiaceae</taxon>
        <taxon>Nocardia</taxon>
    </lineage>
</organism>
<keyword evidence="5" id="KW-1185">Reference proteome</keyword>
<dbReference type="Gene3D" id="3.30.70.100">
    <property type="match status" value="1"/>
</dbReference>
<evidence type="ECO:0000259" key="3">
    <source>
        <dbReference type="Pfam" id="PF07110"/>
    </source>
</evidence>
<name>A0A3M2L0G4_9NOCA</name>
<dbReference type="InterPro" id="IPR011008">
    <property type="entry name" value="Dimeric_a/b-barrel"/>
</dbReference>
<dbReference type="PANTHER" id="PTHR39428">
    <property type="entry name" value="F420H(2)-DEPENDENT QUINONE REDUCTASE RV1261C"/>
    <property type="match status" value="1"/>
</dbReference>
<evidence type="ECO:0000313" key="5">
    <source>
        <dbReference type="Proteomes" id="UP000279275"/>
    </source>
</evidence>
<comment type="caution">
    <text evidence="4">The sequence shown here is derived from an EMBL/GenBank/DDBJ whole genome shotgun (WGS) entry which is preliminary data.</text>
</comment>
<comment type="similarity">
    <text evidence="1">Belongs to the F420H(2)-dependent quinone reductase family.</text>
</comment>
<dbReference type="EMBL" id="RFFH01000007">
    <property type="protein sequence ID" value="RMI31207.1"/>
    <property type="molecule type" value="Genomic_DNA"/>
</dbReference>
<dbReference type="Proteomes" id="UP000279275">
    <property type="component" value="Unassembled WGS sequence"/>
</dbReference>
<dbReference type="GO" id="GO:0005886">
    <property type="term" value="C:plasma membrane"/>
    <property type="evidence" value="ECO:0007669"/>
    <property type="project" value="TreeGrafter"/>
</dbReference>
<sequence>MTAGAIPMSSDILPDISPHLARTDPVAMEEFNRLLIAQYLADNGRLTGLFEHVPILLLTTVGARTGRVRTTPLTFLRDGQDYVVMASKSGAPVNPGWYHNLMAAGTAEVQVGSESFQVRAIDTEGGERDRLFELMAQLNPAASQYQQVTRRRIPMIVLRRIEPDSTDSTTVVDTVVGHSSVYRADRTRRAAVPADTTGVEHVSTTAEPRQTTEQIARFVVMYDTPSDIEAFERHYREVHIPLARQLPGLRRYTTSHNMTPVIGEPYYLVAMLDWDDLDALGAAFGSDIGKQTAEDVTENLVRYTTMRSMILQLDDKQ</sequence>
<dbReference type="GO" id="GO:0016491">
    <property type="term" value="F:oxidoreductase activity"/>
    <property type="evidence" value="ECO:0007669"/>
    <property type="project" value="InterPro"/>
</dbReference>
<dbReference type="SUPFAM" id="SSF54909">
    <property type="entry name" value="Dimeric alpha+beta barrel"/>
    <property type="match status" value="1"/>
</dbReference>
<gene>
    <name evidence="4" type="ORF">EBN03_17645</name>
</gene>
<dbReference type="GO" id="GO:0070967">
    <property type="term" value="F:coenzyme F420 binding"/>
    <property type="evidence" value="ECO:0007669"/>
    <property type="project" value="TreeGrafter"/>
</dbReference>
<comment type="catalytic activity">
    <reaction evidence="2">
        <text>oxidized coenzyme F420-(gamma-L-Glu)(n) + a quinol + H(+) = reduced coenzyme F420-(gamma-L-Glu)(n) + a quinone</text>
        <dbReference type="Rhea" id="RHEA:39663"/>
        <dbReference type="Rhea" id="RHEA-COMP:12939"/>
        <dbReference type="Rhea" id="RHEA-COMP:14378"/>
        <dbReference type="ChEBI" id="CHEBI:15378"/>
        <dbReference type="ChEBI" id="CHEBI:24646"/>
        <dbReference type="ChEBI" id="CHEBI:132124"/>
        <dbReference type="ChEBI" id="CHEBI:133980"/>
        <dbReference type="ChEBI" id="CHEBI:139511"/>
    </reaction>
</comment>
<evidence type="ECO:0000256" key="2">
    <source>
        <dbReference type="ARBA" id="ARBA00049106"/>
    </source>
</evidence>
<dbReference type="AlphaFoldDB" id="A0A3M2L0G4"/>
<dbReference type="InterPro" id="IPR004378">
    <property type="entry name" value="F420H2_quin_Rdtase"/>
</dbReference>
<proteinExistence type="inferred from homology"/>
<dbReference type="Pfam" id="PF04075">
    <property type="entry name" value="F420H2_quin_red"/>
    <property type="match status" value="1"/>
</dbReference>
<dbReference type="InterPro" id="IPR012349">
    <property type="entry name" value="Split_barrel_FMN-bd"/>
</dbReference>
<evidence type="ECO:0000313" key="4">
    <source>
        <dbReference type="EMBL" id="RMI31207.1"/>
    </source>
</evidence>
<dbReference type="Gene3D" id="2.30.110.10">
    <property type="entry name" value="Electron Transport, Fmn-binding Protein, Chain A"/>
    <property type="match status" value="1"/>
</dbReference>
<feature type="domain" description="EthD" evidence="3">
    <location>
        <begin position="229"/>
        <end position="299"/>
    </location>
</feature>
<dbReference type="NCBIfam" id="TIGR02118">
    <property type="entry name" value="EthD family reductase"/>
    <property type="match status" value="1"/>
</dbReference>
<dbReference type="Pfam" id="PF07110">
    <property type="entry name" value="EthD"/>
    <property type="match status" value="1"/>
</dbReference>
<dbReference type="InterPro" id="IPR009799">
    <property type="entry name" value="EthD_dom"/>
</dbReference>
<reference evidence="4 5" key="1">
    <citation type="submission" date="2018-10" db="EMBL/GenBank/DDBJ databases">
        <title>Isolation from cow dung.</title>
        <authorList>
            <person name="Ling L."/>
        </authorList>
    </citation>
    <scope>NUCLEOTIDE SEQUENCE [LARGE SCALE GENOMIC DNA]</scope>
    <source>
        <strain evidence="4 5">NEAU-LL90</strain>
    </source>
</reference>
<protein>
    <submittedName>
        <fullName evidence="4">Nitroreductase family deazaflavin-dependent oxidoreductase</fullName>
    </submittedName>
</protein>
<dbReference type="PANTHER" id="PTHR39428:SF1">
    <property type="entry name" value="F420H(2)-DEPENDENT QUINONE REDUCTASE RV1261C"/>
    <property type="match status" value="1"/>
</dbReference>
<evidence type="ECO:0000256" key="1">
    <source>
        <dbReference type="ARBA" id="ARBA00008710"/>
    </source>
</evidence>